<dbReference type="CDD" id="cd01045">
    <property type="entry name" value="Ferritin_like_AB"/>
    <property type="match status" value="1"/>
</dbReference>
<dbReference type="Pfam" id="PF02915">
    <property type="entry name" value="Rubrerythrin"/>
    <property type="match status" value="1"/>
</dbReference>
<name>A0A401JC95_9PROT</name>
<organism evidence="2 3">
    <name type="scientific">Sulfuriferula multivorans</name>
    <dbReference type="NCBI Taxonomy" id="1559896"/>
    <lineage>
        <taxon>Bacteria</taxon>
        <taxon>Pseudomonadati</taxon>
        <taxon>Pseudomonadota</taxon>
        <taxon>Betaproteobacteria</taxon>
        <taxon>Nitrosomonadales</taxon>
        <taxon>Sulfuricellaceae</taxon>
        <taxon>Sulfuriferula</taxon>
    </lineage>
</organism>
<comment type="caution">
    <text evidence="2">The sequence shown here is derived from an EMBL/GenBank/DDBJ whole genome shotgun (WGS) entry which is preliminary data.</text>
</comment>
<dbReference type="GO" id="GO:0016491">
    <property type="term" value="F:oxidoreductase activity"/>
    <property type="evidence" value="ECO:0007669"/>
    <property type="project" value="InterPro"/>
</dbReference>
<gene>
    <name evidence="2" type="ORF">SFMTTN_0990</name>
</gene>
<dbReference type="SMR" id="A0A401JC95"/>
<dbReference type="InterPro" id="IPR003251">
    <property type="entry name" value="Rr_diiron-bd_dom"/>
</dbReference>
<accession>A0A401JC95</accession>
<dbReference type="OrthoDB" id="8561818at2"/>
<dbReference type="SUPFAM" id="SSF47240">
    <property type="entry name" value="Ferritin-like"/>
    <property type="match status" value="1"/>
</dbReference>
<dbReference type="Gene3D" id="1.20.1260.10">
    <property type="match status" value="1"/>
</dbReference>
<evidence type="ECO:0000313" key="2">
    <source>
        <dbReference type="EMBL" id="GBL45186.1"/>
    </source>
</evidence>
<dbReference type="RefSeq" id="WP_124704012.1">
    <property type="nucleotide sequence ID" value="NZ_BGOW01000006.1"/>
</dbReference>
<feature type="domain" description="Rubrerythrin diiron-binding" evidence="1">
    <location>
        <begin position="7"/>
        <end position="52"/>
    </location>
</feature>
<dbReference type="Proteomes" id="UP000286806">
    <property type="component" value="Unassembled WGS sequence"/>
</dbReference>
<evidence type="ECO:0000259" key="1">
    <source>
        <dbReference type="Pfam" id="PF02915"/>
    </source>
</evidence>
<dbReference type="GO" id="GO:0046872">
    <property type="term" value="F:metal ion binding"/>
    <property type="evidence" value="ECO:0007669"/>
    <property type="project" value="InterPro"/>
</dbReference>
<dbReference type="InterPro" id="IPR009078">
    <property type="entry name" value="Ferritin-like_SF"/>
</dbReference>
<proteinExistence type="predicted"/>
<dbReference type="InterPro" id="IPR012347">
    <property type="entry name" value="Ferritin-like"/>
</dbReference>
<keyword evidence="3" id="KW-1185">Reference proteome</keyword>
<dbReference type="EMBL" id="BGOW01000006">
    <property type="protein sequence ID" value="GBL45186.1"/>
    <property type="molecule type" value="Genomic_DNA"/>
</dbReference>
<evidence type="ECO:0000313" key="3">
    <source>
        <dbReference type="Proteomes" id="UP000286806"/>
    </source>
</evidence>
<sequence length="168" mass="18695">MEDINVFLAHAVELEREAARRYEELADSMRTDGNAAVEKFFRKMAVFSRKHLALAMERGGFRQLPVLAAEGYSWPDGISPEQFDWIGVDCMIDVNNALDLALDGERRGHAFYADIASTTGDPEVRMMAQEFAAEEAEHVAELEKWIGRYAPQTANPPLAPGSNHAGIK</sequence>
<reference evidence="2 3" key="1">
    <citation type="journal article" date="2019" name="Front. Microbiol.">
        <title>Genomes of Neutrophilic Sulfur-Oxidizing Chemolithoautotrophs Representing 9 Proteobacterial Species From 8 Genera.</title>
        <authorList>
            <person name="Watanabe T."/>
            <person name="Kojima H."/>
            <person name="Umezawa K."/>
            <person name="Hori C."/>
            <person name="Takasuka T.E."/>
            <person name="Kato Y."/>
            <person name="Fukui M."/>
        </authorList>
    </citation>
    <scope>NUCLEOTIDE SEQUENCE [LARGE SCALE GENOMIC DNA]</scope>
    <source>
        <strain evidence="2 3">TTN</strain>
    </source>
</reference>
<protein>
    <submittedName>
        <fullName evidence="2">Observed by proteomics Citation: proteomics from VerBerkmoes et al. (2003) unpublished</fullName>
    </submittedName>
</protein>
<dbReference type="AlphaFoldDB" id="A0A401JC95"/>